<dbReference type="GO" id="GO:0004527">
    <property type="term" value="F:exonuclease activity"/>
    <property type="evidence" value="ECO:0007669"/>
    <property type="project" value="UniProtKB-KW"/>
</dbReference>
<name>A0A0B7F7M8_THACB</name>
<dbReference type="InterPro" id="IPR016088">
    <property type="entry name" value="Chalcone_isomerase_3-sand"/>
</dbReference>
<dbReference type="InterPro" id="IPR012337">
    <property type="entry name" value="RNaseH-like_sf"/>
</dbReference>
<protein>
    <submittedName>
        <fullName evidence="2">Werner Syndrome-like exonuclease</fullName>
    </submittedName>
</protein>
<dbReference type="InterPro" id="IPR036298">
    <property type="entry name" value="Chalcone_isomerase_sf"/>
</dbReference>
<gene>
    <name evidence="2" type="ORF">RSOLAG1IB_00747</name>
</gene>
<evidence type="ECO:0000313" key="3">
    <source>
        <dbReference type="Proteomes" id="UP000059188"/>
    </source>
</evidence>
<dbReference type="Proteomes" id="UP000059188">
    <property type="component" value="Unassembled WGS sequence"/>
</dbReference>
<sequence>METTQPRSRPPYRKTDRASNAAKHVNIRGFANSSSTGSPSQTLPTFLWRDHAVPGTEVKYLRTVKEVDVALESAEGPFGFDLEWRPSFVKGMPEAPIALLQLARPDQILLIQLSGMRGFPNSLRDVLENYEIVKAGVGIAGDARKLWRDYGVSLLGAVELSQLARVSDPQRWGDTKPKELISLARLVEIYWLHRMIKSSRVKLSNWELSLGPKQIESTEKSDPATSISFPTSLQLDGEPKMTLLGLGVRRVSFLGINVYSVGFYADLSKVDTKTLRQCKNPEECISLLIQTTSCALRIVPTRATSYTHLRDGFIRTIQARQALRRKDGSLTIEQEEALHTPLQQFKGFFPTAALKKHQPLHVFLSSPEAKPRELRLYQLGTVRDDWLATEFFLAYFHGTISPPMQLPMHLLGLSFIDTS</sequence>
<dbReference type="GO" id="GO:0016872">
    <property type="term" value="F:intramolecular lyase activity"/>
    <property type="evidence" value="ECO:0007669"/>
    <property type="project" value="InterPro"/>
</dbReference>
<dbReference type="PANTHER" id="PTHR47284">
    <property type="entry name" value="FATTY-ACID-BINDING PROTEIN 2"/>
    <property type="match status" value="1"/>
</dbReference>
<accession>A0A0B7F7M8</accession>
<dbReference type="Pfam" id="PF16035">
    <property type="entry name" value="Chalcone_2"/>
    <property type="match status" value="2"/>
</dbReference>
<dbReference type="SUPFAM" id="SSF54626">
    <property type="entry name" value="Chalcone isomerase"/>
    <property type="match status" value="1"/>
</dbReference>
<dbReference type="OrthoDB" id="18193at2759"/>
<dbReference type="STRING" id="1108050.A0A0B7F7M8"/>
<dbReference type="Gene3D" id="3.30.420.10">
    <property type="entry name" value="Ribonuclease H-like superfamily/Ribonuclease H"/>
    <property type="match status" value="1"/>
</dbReference>
<dbReference type="Gene3D" id="3.50.70.10">
    <property type="match status" value="1"/>
</dbReference>
<keyword evidence="2" id="KW-0540">Nuclease</keyword>
<dbReference type="EMBL" id="LN679100">
    <property type="protein sequence ID" value="CEL52208.1"/>
    <property type="molecule type" value="Genomic_DNA"/>
</dbReference>
<feature type="domain" description="Chalcone isomerase" evidence="1">
    <location>
        <begin position="280"/>
        <end position="399"/>
    </location>
</feature>
<dbReference type="CDD" id="cd06141">
    <property type="entry name" value="WRN_exo"/>
    <property type="match status" value="1"/>
</dbReference>
<dbReference type="SUPFAM" id="SSF53098">
    <property type="entry name" value="Ribonuclease H-like"/>
    <property type="match status" value="1"/>
</dbReference>
<keyword evidence="2" id="KW-0378">Hydrolase</keyword>
<keyword evidence="3" id="KW-1185">Reference proteome</keyword>
<feature type="domain" description="Chalcone isomerase" evidence="1">
    <location>
        <begin position="240"/>
        <end position="273"/>
    </location>
</feature>
<dbReference type="InterPro" id="IPR036397">
    <property type="entry name" value="RNaseH_sf"/>
</dbReference>
<proteinExistence type="predicted"/>
<dbReference type="GO" id="GO:0003676">
    <property type="term" value="F:nucleic acid binding"/>
    <property type="evidence" value="ECO:0007669"/>
    <property type="project" value="InterPro"/>
</dbReference>
<evidence type="ECO:0000313" key="2">
    <source>
        <dbReference type="EMBL" id="CEL52208.1"/>
    </source>
</evidence>
<dbReference type="AlphaFoldDB" id="A0A0B7F7M8"/>
<organism evidence="2 3">
    <name type="scientific">Thanatephorus cucumeris (strain AG1-IB / isolate 7/3/14)</name>
    <name type="common">Lettuce bottom rot fungus</name>
    <name type="synonym">Rhizoctonia solani</name>
    <dbReference type="NCBI Taxonomy" id="1108050"/>
    <lineage>
        <taxon>Eukaryota</taxon>
        <taxon>Fungi</taxon>
        <taxon>Dikarya</taxon>
        <taxon>Basidiomycota</taxon>
        <taxon>Agaricomycotina</taxon>
        <taxon>Agaricomycetes</taxon>
        <taxon>Cantharellales</taxon>
        <taxon>Ceratobasidiaceae</taxon>
        <taxon>Rhizoctonia</taxon>
        <taxon>Rhizoctonia solani AG-1</taxon>
    </lineage>
</organism>
<evidence type="ECO:0000259" key="1">
    <source>
        <dbReference type="Pfam" id="PF16035"/>
    </source>
</evidence>
<dbReference type="InterPro" id="IPR016087">
    <property type="entry name" value="Chalcone_isomerase"/>
</dbReference>
<keyword evidence="2" id="KW-0269">Exonuclease</keyword>
<reference evidence="2 3" key="1">
    <citation type="submission" date="2014-11" db="EMBL/GenBank/DDBJ databases">
        <authorList>
            <person name="Wibberg Daniel"/>
        </authorList>
    </citation>
    <scope>NUCLEOTIDE SEQUENCE [LARGE SCALE GENOMIC DNA]</scope>
    <source>
        <strain evidence="2">Rhizoctonia solani AG1-IB 7/3/14</strain>
    </source>
</reference>
<dbReference type="PANTHER" id="PTHR47284:SF3">
    <property type="entry name" value="FATTY-ACID-BINDING PROTEIN 2"/>
    <property type="match status" value="1"/>
</dbReference>